<dbReference type="Pfam" id="PF25601">
    <property type="entry name" value="AAA_lid_14"/>
    <property type="match status" value="1"/>
</dbReference>
<dbReference type="InterPro" id="IPR003018">
    <property type="entry name" value="GAF"/>
</dbReference>
<organism evidence="7 8">
    <name type="scientific">Malonomonas rubra DSM 5091</name>
    <dbReference type="NCBI Taxonomy" id="1122189"/>
    <lineage>
        <taxon>Bacteria</taxon>
        <taxon>Pseudomonadati</taxon>
        <taxon>Thermodesulfobacteriota</taxon>
        <taxon>Desulfuromonadia</taxon>
        <taxon>Desulfuromonadales</taxon>
        <taxon>Geopsychrobacteraceae</taxon>
        <taxon>Malonomonas</taxon>
    </lineage>
</organism>
<dbReference type="SMART" id="SM00065">
    <property type="entry name" value="GAF"/>
    <property type="match status" value="2"/>
</dbReference>
<dbReference type="InterPro" id="IPR002078">
    <property type="entry name" value="Sigma_54_int"/>
</dbReference>
<dbReference type="InterPro" id="IPR027417">
    <property type="entry name" value="P-loop_NTPase"/>
</dbReference>
<gene>
    <name evidence="7" type="ORF">SAMN02745165_01260</name>
</gene>
<reference evidence="7 8" key="1">
    <citation type="submission" date="2016-11" db="EMBL/GenBank/DDBJ databases">
        <authorList>
            <person name="Jaros S."/>
            <person name="Januszkiewicz K."/>
            <person name="Wedrychowicz H."/>
        </authorList>
    </citation>
    <scope>NUCLEOTIDE SEQUENCE [LARGE SCALE GENOMIC DNA]</scope>
    <source>
        <strain evidence="7 8">DSM 5091</strain>
    </source>
</reference>
<dbReference type="InterPro" id="IPR029016">
    <property type="entry name" value="GAF-like_dom_sf"/>
</dbReference>
<dbReference type="AlphaFoldDB" id="A0A1M6FEC2"/>
<dbReference type="PANTHER" id="PTHR32071:SF121">
    <property type="entry name" value="SIGMA L-DEPENDENT TRANSCRIPTIONAL REGULATOR YQIR-RELATED"/>
    <property type="match status" value="1"/>
</dbReference>
<dbReference type="Gene3D" id="3.30.450.40">
    <property type="match status" value="2"/>
</dbReference>
<dbReference type="PROSITE" id="PS00675">
    <property type="entry name" value="SIGMA54_INTERACT_1"/>
    <property type="match status" value="1"/>
</dbReference>
<dbReference type="Pfam" id="PF13185">
    <property type="entry name" value="GAF_2"/>
    <property type="match status" value="1"/>
</dbReference>
<keyword evidence="5" id="KW-0804">Transcription</keyword>
<dbReference type="InterPro" id="IPR025662">
    <property type="entry name" value="Sigma_54_int_dom_ATP-bd_1"/>
</dbReference>
<evidence type="ECO:0000256" key="2">
    <source>
        <dbReference type="ARBA" id="ARBA00022840"/>
    </source>
</evidence>
<protein>
    <submittedName>
        <fullName evidence="7">GAF domain-containing protein</fullName>
    </submittedName>
</protein>
<keyword evidence="4" id="KW-0238">DNA-binding</keyword>
<evidence type="ECO:0000259" key="6">
    <source>
        <dbReference type="PROSITE" id="PS50045"/>
    </source>
</evidence>
<proteinExistence type="predicted"/>
<dbReference type="SUPFAM" id="SSF52540">
    <property type="entry name" value="P-loop containing nucleoside triphosphate hydrolases"/>
    <property type="match status" value="1"/>
</dbReference>
<dbReference type="GO" id="GO:0005524">
    <property type="term" value="F:ATP binding"/>
    <property type="evidence" value="ECO:0007669"/>
    <property type="project" value="UniProtKB-KW"/>
</dbReference>
<accession>A0A1M6FEC2</accession>
<keyword evidence="2" id="KW-0067">ATP-binding</keyword>
<dbReference type="EMBL" id="FQZT01000003">
    <property type="protein sequence ID" value="SHI96080.1"/>
    <property type="molecule type" value="Genomic_DNA"/>
</dbReference>
<dbReference type="NCBIfam" id="NF038230">
    <property type="entry name" value="Regu_Geo_Pelo"/>
    <property type="match status" value="1"/>
</dbReference>
<name>A0A1M6FEC2_MALRU</name>
<dbReference type="InterPro" id="IPR003593">
    <property type="entry name" value="AAA+_ATPase"/>
</dbReference>
<dbReference type="Proteomes" id="UP000184171">
    <property type="component" value="Unassembled WGS sequence"/>
</dbReference>
<dbReference type="PANTHER" id="PTHR32071">
    <property type="entry name" value="TRANSCRIPTIONAL REGULATORY PROTEIN"/>
    <property type="match status" value="1"/>
</dbReference>
<dbReference type="Gene3D" id="1.10.8.60">
    <property type="match status" value="1"/>
</dbReference>
<dbReference type="SUPFAM" id="SSF55781">
    <property type="entry name" value="GAF domain-like"/>
    <property type="match status" value="2"/>
</dbReference>
<dbReference type="GO" id="GO:0003677">
    <property type="term" value="F:DNA binding"/>
    <property type="evidence" value="ECO:0007669"/>
    <property type="project" value="UniProtKB-KW"/>
</dbReference>
<evidence type="ECO:0000256" key="4">
    <source>
        <dbReference type="ARBA" id="ARBA00023125"/>
    </source>
</evidence>
<evidence type="ECO:0000313" key="8">
    <source>
        <dbReference type="Proteomes" id="UP000184171"/>
    </source>
</evidence>
<dbReference type="Pfam" id="PF01590">
    <property type="entry name" value="GAF"/>
    <property type="match status" value="1"/>
</dbReference>
<keyword evidence="3" id="KW-0805">Transcription regulation</keyword>
<dbReference type="Pfam" id="PF00158">
    <property type="entry name" value="Sigma54_activat"/>
    <property type="match status" value="1"/>
</dbReference>
<keyword evidence="8" id="KW-1185">Reference proteome</keyword>
<dbReference type="STRING" id="1122189.SAMN02745165_01260"/>
<dbReference type="GO" id="GO:0006355">
    <property type="term" value="P:regulation of DNA-templated transcription"/>
    <property type="evidence" value="ECO:0007669"/>
    <property type="project" value="InterPro"/>
</dbReference>
<dbReference type="CDD" id="cd00009">
    <property type="entry name" value="AAA"/>
    <property type="match status" value="1"/>
</dbReference>
<dbReference type="SMART" id="SM00382">
    <property type="entry name" value="AAA"/>
    <property type="match status" value="1"/>
</dbReference>
<dbReference type="PROSITE" id="PS50045">
    <property type="entry name" value="SIGMA54_INTERACT_4"/>
    <property type="match status" value="1"/>
</dbReference>
<dbReference type="Gene3D" id="3.40.50.300">
    <property type="entry name" value="P-loop containing nucleotide triphosphate hydrolases"/>
    <property type="match status" value="1"/>
</dbReference>
<evidence type="ECO:0000256" key="1">
    <source>
        <dbReference type="ARBA" id="ARBA00022741"/>
    </source>
</evidence>
<sequence>MGQSMLNDTSSQVEQLISQIDRFGKENLEEILHKLIEVVQLLTEGRYRIYLEDLTHGALSCVAAAGGEVGRVREKSFPINDSNYLVVQAYQSKEDLAVDDLSLHPDDLPITSGRRAGASYLMPLIHRNRAIGVLCLDRSRPMHFPSESSLQQIRQLLTIATPTLDRARKYHQQLQLARRVDEAKKREAALFMVKSAAQLVEQVALASVLIPTTAGEDGERTLQILAAYSKETEAGKLYKQDRQINLSPGQSLISRFIDRAGVIVDDNLLSPLYIADLETETLQKQFLTEELGLKSIYMVPRFDQRSRRLICLVNYYTKETYQFTPFEKALLESHAEMAQRVVQEIGDEHLEVQILSEIGDLLQQSSDGLQPFLRRVLSKATQLIGADTGSIALVRKKQGERWLLVDDEQGNLIGAKNKDWLKKYIPPIRVGGEELPEGQRSLTGSVAASGKPAIISDTHELNANNGYYLQVTEAIRSEIAVPVIYDEEVLAVICLDSLRPYYFTGEHRRILLIIERMIGHHLAILQKVEQLTGEIDRLRQDVDYKDPSISSYRLGNIIGNSAKAQSIIETIQRITPPLCQRLAMWKQSDIHEKGESLGLPSILLTGETGAGKEFLFNNLFTQLNRIYRELLPGQGSLPLKKTNIAAYSGELTYSELFGHKRGAFTGASADRRGILEEANGGVVFLDEIGDADPKTQVQLLRFLDSGEFVRLGENITRHSQALLVAGTNRDLRQLIAAGKFREDLYHRLSELIIEVPSLNQRREDIPDLAVHFLGRLFQVYRQPEQTSEDAPILTPDAKQCLSQHHYTGNMRELRSILLRAMLFRGGRFIQLEDIEQALQPHSSQPQGSKQALEKQLGDEIVEKIEREKQDFWQAIYQPYTNKEITREVVLKIIEDARSKGASSMPKLARQLRACDPADTSAEGRKLFFRFKNFLYKTIRIS</sequence>
<dbReference type="InterPro" id="IPR058031">
    <property type="entry name" value="AAA_lid_NorR"/>
</dbReference>
<evidence type="ECO:0000313" key="7">
    <source>
        <dbReference type="EMBL" id="SHI96080.1"/>
    </source>
</evidence>
<evidence type="ECO:0000256" key="3">
    <source>
        <dbReference type="ARBA" id="ARBA00023015"/>
    </source>
</evidence>
<evidence type="ECO:0000256" key="5">
    <source>
        <dbReference type="ARBA" id="ARBA00023163"/>
    </source>
</evidence>
<keyword evidence="1" id="KW-0547">Nucleotide-binding</keyword>
<feature type="domain" description="Sigma-54 factor interaction" evidence="6">
    <location>
        <begin position="557"/>
        <end position="822"/>
    </location>
</feature>